<dbReference type="GO" id="GO:0006098">
    <property type="term" value="P:pentose-phosphate shunt"/>
    <property type="evidence" value="ECO:0007669"/>
    <property type="project" value="UniProtKB-UniPathway"/>
</dbReference>
<dbReference type="InterPro" id="IPR039104">
    <property type="entry name" value="6PGL"/>
</dbReference>
<dbReference type="NCBIfam" id="TIGR01198">
    <property type="entry name" value="pgl"/>
    <property type="match status" value="1"/>
</dbReference>
<dbReference type="UniPathway" id="UPA00115">
    <property type="reaction ID" value="UER00409"/>
</dbReference>
<evidence type="ECO:0000313" key="10">
    <source>
        <dbReference type="Proteomes" id="UP000535501"/>
    </source>
</evidence>
<dbReference type="AlphaFoldDB" id="A0A7W9YYF1"/>
<feature type="domain" description="Glucosamine/galactosamine-6-phosphate isomerase" evidence="8">
    <location>
        <begin position="12"/>
        <end position="222"/>
    </location>
</feature>
<dbReference type="GO" id="GO:0005975">
    <property type="term" value="P:carbohydrate metabolic process"/>
    <property type="evidence" value="ECO:0007669"/>
    <property type="project" value="UniProtKB-UniRule"/>
</dbReference>
<dbReference type="Proteomes" id="UP000535501">
    <property type="component" value="Unassembled WGS sequence"/>
</dbReference>
<evidence type="ECO:0000256" key="1">
    <source>
        <dbReference type="ARBA" id="ARBA00000832"/>
    </source>
</evidence>
<keyword evidence="7 9" id="KW-0378">Hydrolase</keyword>
<proteinExistence type="inferred from homology"/>
<dbReference type="PANTHER" id="PTHR11054:SF0">
    <property type="entry name" value="6-PHOSPHOGLUCONOLACTONASE"/>
    <property type="match status" value="1"/>
</dbReference>
<sequence>MMEPNLHEFSDGTVLAEKLADQVAHRLAAAVEARGEASLAVSGGSTPKRFFQALANRDIDWAKVTVTLVDERFVPADHPRSNHLLVRENLLQGKAAAAHFIPLYHDRPSVEEAAQAATAAAKAISPPFDVVILGMGGDGHTASFFPHGSTLNEALDAAGPRSVLPMEADGAEEPRLTFSFSSLTDAGMLVLHIEGQSKKDVLAKAQEGTNETEMPIRAVLHRASSPVDIYWAP</sequence>
<comment type="pathway">
    <text evidence="3 7">Carbohydrate degradation; pentose phosphate pathway; D-ribulose 5-phosphate from D-glucose 6-phosphate (oxidative stage): step 2/3.</text>
</comment>
<evidence type="ECO:0000256" key="5">
    <source>
        <dbReference type="ARBA" id="ARBA00013198"/>
    </source>
</evidence>
<evidence type="ECO:0000313" key="9">
    <source>
        <dbReference type="EMBL" id="MBB6179926.1"/>
    </source>
</evidence>
<reference evidence="9 10" key="1">
    <citation type="submission" date="2020-08" db="EMBL/GenBank/DDBJ databases">
        <title>Genomic Encyclopedia of Type Strains, Phase IV (KMG-IV): sequencing the most valuable type-strain genomes for metagenomic binning, comparative biology and taxonomic classification.</title>
        <authorList>
            <person name="Goeker M."/>
        </authorList>
    </citation>
    <scope>NUCLEOTIDE SEQUENCE [LARGE SCALE GENOMIC DNA]</scope>
    <source>
        <strain evidence="9 10">DSM 102134</strain>
    </source>
</reference>
<evidence type="ECO:0000256" key="4">
    <source>
        <dbReference type="ARBA" id="ARBA00010662"/>
    </source>
</evidence>
<dbReference type="Pfam" id="PF01182">
    <property type="entry name" value="Glucosamine_iso"/>
    <property type="match status" value="1"/>
</dbReference>
<dbReference type="Gene3D" id="3.40.50.1360">
    <property type="match status" value="1"/>
</dbReference>
<comment type="function">
    <text evidence="2 7">Hydrolysis of 6-phosphogluconolactone to 6-phosphogluconate.</text>
</comment>
<dbReference type="EC" id="3.1.1.31" evidence="5 7"/>
<dbReference type="SUPFAM" id="SSF100950">
    <property type="entry name" value="NagB/RpiA/CoA transferase-like"/>
    <property type="match status" value="1"/>
</dbReference>
<dbReference type="InterPro" id="IPR006148">
    <property type="entry name" value="Glc/Gal-6P_isomerase"/>
</dbReference>
<dbReference type="CDD" id="cd01400">
    <property type="entry name" value="6PGL"/>
    <property type="match status" value="1"/>
</dbReference>
<keyword evidence="10" id="KW-1185">Reference proteome</keyword>
<evidence type="ECO:0000259" key="8">
    <source>
        <dbReference type="Pfam" id="PF01182"/>
    </source>
</evidence>
<evidence type="ECO:0000256" key="6">
    <source>
        <dbReference type="ARBA" id="ARBA00020337"/>
    </source>
</evidence>
<dbReference type="GO" id="GO:0017057">
    <property type="term" value="F:6-phosphogluconolactonase activity"/>
    <property type="evidence" value="ECO:0007669"/>
    <property type="project" value="UniProtKB-UniRule"/>
</dbReference>
<gene>
    <name evidence="7" type="primary">pgl</name>
    <name evidence="9" type="ORF">HNQ75_001894</name>
</gene>
<dbReference type="InterPro" id="IPR037171">
    <property type="entry name" value="NagB/RpiA_transferase-like"/>
</dbReference>
<evidence type="ECO:0000256" key="7">
    <source>
        <dbReference type="RuleBase" id="RU365095"/>
    </source>
</evidence>
<organism evidence="9 10">
    <name type="scientific">Pseudorhizobium flavum</name>
    <dbReference type="NCBI Taxonomy" id="1335061"/>
    <lineage>
        <taxon>Bacteria</taxon>
        <taxon>Pseudomonadati</taxon>
        <taxon>Pseudomonadota</taxon>
        <taxon>Alphaproteobacteria</taxon>
        <taxon>Hyphomicrobiales</taxon>
        <taxon>Rhizobiaceae</taxon>
        <taxon>Rhizobium/Agrobacterium group</taxon>
        <taxon>Pseudorhizobium</taxon>
    </lineage>
</organism>
<evidence type="ECO:0000256" key="2">
    <source>
        <dbReference type="ARBA" id="ARBA00002681"/>
    </source>
</evidence>
<evidence type="ECO:0000256" key="3">
    <source>
        <dbReference type="ARBA" id="ARBA00004961"/>
    </source>
</evidence>
<dbReference type="PANTHER" id="PTHR11054">
    <property type="entry name" value="6-PHOSPHOGLUCONOLACTONASE"/>
    <property type="match status" value="1"/>
</dbReference>
<comment type="similarity">
    <text evidence="4 7">Belongs to the glucosamine/galactosamine-6-phosphate isomerase family. 6-phosphogluconolactonase subfamily.</text>
</comment>
<protein>
    <recommendedName>
        <fullName evidence="6 7">6-phosphogluconolactonase</fullName>
        <shortName evidence="7">6PGL</shortName>
        <ecNumber evidence="5 7">3.1.1.31</ecNumber>
    </recommendedName>
</protein>
<accession>A0A7W9YYF1</accession>
<comment type="catalytic activity">
    <reaction evidence="1 7">
        <text>6-phospho-D-glucono-1,5-lactone + H2O = 6-phospho-D-gluconate + H(+)</text>
        <dbReference type="Rhea" id="RHEA:12556"/>
        <dbReference type="ChEBI" id="CHEBI:15377"/>
        <dbReference type="ChEBI" id="CHEBI:15378"/>
        <dbReference type="ChEBI" id="CHEBI:57955"/>
        <dbReference type="ChEBI" id="CHEBI:58759"/>
        <dbReference type="EC" id="3.1.1.31"/>
    </reaction>
</comment>
<name>A0A7W9YYF1_9HYPH</name>
<dbReference type="EMBL" id="JACHEJ010000003">
    <property type="protein sequence ID" value="MBB6179926.1"/>
    <property type="molecule type" value="Genomic_DNA"/>
</dbReference>
<dbReference type="InterPro" id="IPR005900">
    <property type="entry name" value="6-phosphogluconolactonase_DevB"/>
</dbReference>
<comment type="caution">
    <text evidence="9">The sequence shown here is derived from an EMBL/GenBank/DDBJ whole genome shotgun (WGS) entry which is preliminary data.</text>
</comment>